<proteinExistence type="predicted"/>
<dbReference type="EMBL" id="ASSY01000008">
    <property type="protein sequence ID" value="EOS51082.1"/>
    <property type="molecule type" value="Genomic_DNA"/>
</dbReference>
<dbReference type="RefSeq" id="WP_016309701.1">
    <property type="nucleotide sequence ID" value="NZ_KE159646.1"/>
</dbReference>
<sequence>MNGKGLDELIPKRWVAIIVGAAVACVAAMTAASTLAGCTTAVNTRVDIPMSRAAVGVIDTSSTEDVSRIMFYDENLGELGELPFQKGGMGDGWADACVWGDALYVAPQGIDKFEPGPTDEVLEVSLRDAAVHPFALGEDHARLDCVAANDRYLFACSSAVGGPLVRYDKQTGEVKELPLPEGMATKLLWTGRSLFVFGTDDGAPDADAQADVPPASSWVLQLDENLNTEREYDLSSYGSEVRRAVACDGVLYAVCSAGAAGANESGAGRAQAGNIVLVDTHTGEVAPYPQPVADALAVAVHDGHLYIVRQDMVAPTGAAVLSVGDLDGGNLESYELEHLADQMAIRGDRLYLADAGARMLYGYDLAALSGGQAAVPAASTEFAAPDGTHTYITNLFPAGA</sequence>
<organism evidence="1 2">
    <name type="scientific">Adlercreutzia caecimuris B7</name>
    <dbReference type="NCBI Taxonomy" id="1235794"/>
    <lineage>
        <taxon>Bacteria</taxon>
        <taxon>Bacillati</taxon>
        <taxon>Actinomycetota</taxon>
        <taxon>Coriobacteriia</taxon>
        <taxon>Eggerthellales</taxon>
        <taxon>Eggerthellaceae</taxon>
        <taxon>Adlercreutzia</taxon>
    </lineage>
</organism>
<gene>
    <name evidence="1" type="ORF">C811_01500</name>
</gene>
<dbReference type="eggNOG" id="COG3391">
    <property type="taxonomic scope" value="Bacteria"/>
</dbReference>
<dbReference type="InterPro" id="IPR011044">
    <property type="entry name" value="Quino_amine_DH_bsu"/>
</dbReference>
<dbReference type="Gene3D" id="2.130.10.10">
    <property type="entry name" value="YVTN repeat-like/Quinoprotein amine dehydrogenase"/>
    <property type="match status" value="1"/>
</dbReference>
<dbReference type="SUPFAM" id="SSF50969">
    <property type="entry name" value="YVTN repeat-like/Quinoprotein amine dehydrogenase"/>
    <property type="match status" value="1"/>
</dbReference>
<comment type="caution">
    <text evidence="1">The sequence shown here is derived from an EMBL/GenBank/DDBJ whole genome shotgun (WGS) entry which is preliminary data.</text>
</comment>
<evidence type="ECO:0000313" key="2">
    <source>
        <dbReference type="Proteomes" id="UP000014204"/>
    </source>
</evidence>
<evidence type="ECO:0008006" key="3">
    <source>
        <dbReference type="Google" id="ProtNLM"/>
    </source>
</evidence>
<protein>
    <recommendedName>
        <fullName evidence="3">DUF5050 domain-containing protein</fullName>
    </recommendedName>
</protein>
<dbReference type="GeneID" id="82190986"/>
<keyword evidence="2" id="KW-1185">Reference proteome</keyword>
<dbReference type="Proteomes" id="UP000014204">
    <property type="component" value="Unassembled WGS sequence"/>
</dbReference>
<name>R9L5P5_9ACTN</name>
<dbReference type="InterPro" id="IPR015943">
    <property type="entry name" value="WD40/YVTN_repeat-like_dom_sf"/>
</dbReference>
<reference evidence="1 2" key="1">
    <citation type="submission" date="2013-04" db="EMBL/GenBank/DDBJ databases">
        <title>The Genome Sequence of Enterorhabdus caecimuris B7.</title>
        <authorList>
            <consortium name="The Broad Institute Genomics Platform"/>
            <consortium name="The Broad Institute Genome Sequencing Center for Infectious Disease"/>
            <person name="Earl A."/>
            <person name="Xavier R."/>
            <person name="Elson C."/>
            <person name="Duck W."/>
            <person name="Walker B."/>
            <person name="Young S."/>
            <person name="Zeng Q."/>
            <person name="Gargeya S."/>
            <person name="Fitzgerald M."/>
            <person name="Haas B."/>
            <person name="Abouelleil A."/>
            <person name="Allen A.W."/>
            <person name="Alvarado L."/>
            <person name="Arachchi H.M."/>
            <person name="Berlin A.M."/>
            <person name="Chapman S.B."/>
            <person name="Gainer-Dewar J."/>
            <person name="Goldberg J."/>
            <person name="Griggs A."/>
            <person name="Gujja S."/>
            <person name="Hansen M."/>
            <person name="Howarth C."/>
            <person name="Imamovic A."/>
            <person name="Ireland A."/>
            <person name="Larimer J."/>
            <person name="McCowan C."/>
            <person name="Murphy C."/>
            <person name="Pearson M."/>
            <person name="Poon T.W."/>
            <person name="Priest M."/>
            <person name="Roberts A."/>
            <person name="Saif S."/>
            <person name="Shea T."/>
            <person name="Sisk P."/>
            <person name="Sykes S."/>
            <person name="Wortman J."/>
            <person name="Nusbaum C."/>
            <person name="Birren B."/>
        </authorList>
    </citation>
    <scope>NUCLEOTIDE SEQUENCE [LARGE SCALE GENOMIC DNA]</scope>
    <source>
        <strain evidence="1 2">B7</strain>
    </source>
</reference>
<evidence type="ECO:0000313" key="1">
    <source>
        <dbReference type="EMBL" id="EOS51082.1"/>
    </source>
</evidence>
<dbReference type="AlphaFoldDB" id="R9L5P5"/>
<dbReference type="OrthoDB" id="9553975at2"/>
<dbReference type="STRING" id="1235794.C811_01500"/>
<dbReference type="PROSITE" id="PS51257">
    <property type="entry name" value="PROKAR_LIPOPROTEIN"/>
    <property type="match status" value="1"/>
</dbReference>
<accession>R9L5P5</accession>
<dbReference type="HOGENOM" id="CLU_688377_0_0_11"/>